<feature type="compositionally biased region" description="Basic and acidic residues" evidence="2">
    <location>
        <begin position="85"/>
        <end position="95"/>
    </location>
</feature>
<feature type="region of interest" description="Disordered" evidence="2">
    <location>
        <begin position="1"/>
        <end position="55"/>
    </location>
</feature>
<feature type="domain" description="AMP-dependent synthetase/ligase" evidence="3">
    <location>
        <begin position="143"/>
        <end position="334"/>
    </location>
</feature>
<dbReference type="SUPFAM" id="SSF56801">
    <property type="entry name" value="Acetyl-CoA synthetase-like"/>
    <property type="match status" value="1"/>
</dbReference>
<dbReference type="AlphaFoldDB" id="W1VAQ6"/>
<accession>W1VAQ6</accession>
<dbReference type="InterPro" id="IPR000873">
    <property type="entry name" value="AMP-dep_synth/lig_dom"/>
</dbReference>
<feature type="domain" description="AMP-binding enzyme C-terminal" evidence="4">
    <location>
        <begin position="388"/>
        <end position="462"/>
    </location>
</feature>
<comment type="caution">
    <text evidence="5">The sequence shown here is derived from an EMBL/GenBank/DDBJ whole genome shotgun (WGS) entry which is preliminary data.</text>
</comment>
<protein>
    <submittedName>
        <fullName evidence="5">O-succinylbenzoic acid-CoA ligase</fullName>
    </submittedName>
</protein>
<feature type="region of interest" description="Disordered" evidence="2">
    <location>
        <begin position="77"/>
        <end position="112"/>
    </location>
</feature>
<comment type="similarity">
    <text evidence="1">Belongs to the ATP-dependent AMP-binding enzyme family.</text>
</comment>
<dbReference type="InterPro" id="IPR025110">
    <property type="entry name" value="AMP-bd_C"/>
</dbReference>
<name>W1VAQ6_9ACTO</name>
<reference evidence="5 6" key="1">
    <citation type="submission" date="2013-12" db="EMBL/GenBank/DDBJ databases">
        <title>A Varibaculum cambriense genome reconstructed from a premature infant gut community with otherwise low bacterial novelty that shifts toward anaerobic metabolism during the third week of life.</title>
        <authorList>
            <person name="Brown C.T."/>
            <person name="Sharon I."/>
            <person name="Thomas B.C."/>
            <person name="Castelle C.J."/>
            <person name="Morowitz M.J."/>
            <person name="Banfield J.F."/>
        </authorList>
    </citation>
    <scope>NUCLEOTIDE SEQUENCE [LARGE SCALE GENOMIC DNA]</scope>
    <source>
        <strain evidence="6">DORA_12</strain>
    </source>
</reference>
<dbReference type="GO" id="GO:0006631">
    <property type="term" value="P:fatty acid metabolic process"/>
    <property type="evidence" value="ECO:0007669"/>
    <property type="project" value="TreeGrafter"/>
</dbReference>
<organism evidence="5 6">
    <name type="scientific">Actinomyces urogenitalis DORA_12</name>
    <dbReference type="NCBI Taxonomy" id="1403939"/>
    <lineage>
        <taxon>Bacteria</taxon>
        <taxon>Bacillati</taxon>
        <taxon>Actinomycetota</taxon>
        <taxon>Actinomycetes</taxon>
        <taxon>Actinomycetales</taxon>
        <taxon>Actinomycetaceae</taxon>
        <taxon>Actinomyces</taxon>
    </lineage>
</organism>
<evidence type="ECO:0000313" key="5">
    <source>
        <dbReference type="EMBL" id="ETJ01925.1"/>
    </source>
</evidence>
<dbReference type="Gene3D" id="3.30.300.30">
    <property type="match status" value="1"/>
</dbReference>
<evidence type="ECO:0000256" key="2">
    <source>
        <dbReference type="SAM" id="MobiDB-lite"/>
    </source>
</evidence>
<evidence type="ECO:0000259" key="4">
    <source>
        <dbReference type="Pfam" id="PF13193"/>
    </source>
</evidence>
<dbReference type="PANTHER" id="PTHR43201">
    <property type="entry name" value="ACYL-COA SYNTHETASE"/>
    <property type="match status" value="1"/>
</dbReference>
<dbReference type="Pfam" id="PF13193">
    <property type="entry name" value="AMP-binding_C"/>
    <property type="match status" value="1"/>
</dbReference>
<sequence>MSDPLRPTFPGVTFPGVTFPGATFPGAPDPAPSDSPRARGSALPGGTRIHMVPGGTSPAQVAELFQAISSLLATSLPATAPGSADTRRTSDDAEGHGAPAASPSQPSAPSTLLVPVAPGEDRAALRERLERVQAQGVPPSADLILRTSGSSSGRGSLVAMSVAALISSARATYARLDGPGRWVLALPAHHVAGLQVLVRSALAGYPPVVVDTHAGFSTQALAEGLEEVLSQRGPAPVYTSLVPTQLLRCLEDPRAVAALARAAAVLVGGAATDPALYERALSAGLRVVRTYGMSETGGGCVYDGRPLDGVSVRLLDPDGDGVGRIVLAGPVLAEACWEGSSLLRPGLDGRAELLTSDRGRLDDGVLTVLGRLDDVIVTGGVKVEPRVVEEVVARLAGVAQCCVVAVPDAQWGAAVVAVVVASPGQSLDAEGLRAAARARLDGAHAPKHVLVVDRLAERGPGKVDRRAVAALARARLVG</sequence>
<dbReference type="GO" id="GO:0031956">
    <property type="term" value="F:medium-chain fatty acid-CoA ligase activity"/>
    <property type="evidence" value="ECO:0007669"/>
    <property type="project" value="TreeGrafter"/>
</dbReference>
<dbReference type="PATRIC" id="fig|1403939.3.peg.1778"/>
<dbReference type="PANTHER" id="PTHR43201:SF8">
    <property type="entry name" value="ACYL-COA SYNTHETASE FAMILY MEMBER 3"/>
    <property type="match status" value="1"/>
</dbReference>
<gene>
    <name evidence="5" type="ORF">Q605_AUC01037G0004</name>
</gene>
<evidence type="ECO:0000259" key="3">
    <source>
        <dbReference type="Pfam" id="PF00501"/>
    </source>
</evidence>
<keyword evidence="5" id="KW-0436">Ligase</keyword>
<evidence type="ECO:0000256" key="1">
    <source>
        <dbReference type="ARBA" id="ARBA00006432"/>
    </source>
</evidence>
<dbReference type="Proteomes" id="UP000018852">
    <property type="component" value="Unassembled WGS sequence"/>
</dbReference>
<proteinExistence type="inferred from homology"/>
<feature type="compositionally biased region" description="Low complexity" evidence="2">
    <location>
        <begin position="98"/>
        <end position="110"/>
    </location>
</feature>
<dbReference type="InterPro" id="IPR045851">
    <property type="entry name" value="AMP-bd_C_sf"/>
</dbReference>
<evidence type="ECO:0000313" key="6">
    <source>
        <dbReference type="Proteomes" id="UP000018852"/>
    </source>
</evidence>
<dbReference type="Gene3D" id="3.40.50.12780">
    <property type="entry name" value="N-terminal domain of ligase-like"/>
    <property type="match status" value="1"/>
</dbReference>
<dbReference type="EMBL" id="AZLV01001037">
    <property type="protein sequence ID" value="ETJ01925.1"/>
    <property type="molecule type" value="Genomic_DNA"/>
</dbReference>
<dbReference type="Pfam" id="PF00501">
    <property type="entry name" value="AMP-binding"/>
    <property type="match status" value="1"/>
</dbReference>
<dbReference type="InterPro" id="IPR042099">
    <property type="entry name" value="ANL_N_sf"/>
</dbReference>